<reference evidence="2 3" key="1">
    <citation type="journal article" date="2019" name="Nat. Ecol. Evol.">
        <title>Megaphylogeny resolves global patterns of mushroom evolution.</title>
        <authorList>
            <person name="Varga T."/>
            <person name="Krizsan K."/>
            <person name="Foldi C."/>
            <person name="Dima B."/>
            <person name="Sanchez-Garcia M."/>
            <person name="Sanchez-Ramirez S."/>
            <person name="Szollosi G.J."/>
            <person name="Szarkandi J.G."/>
            <person name="Papp V."/>
            <person name="Albert L."/>
            <person name="Andreopoulos W."/>
            <person name="Angelini C."/>
            <person name="Antonin V."/>
            <person name="Barry K.W."/>
            <person name="Bougher N.L."/>
            <person name="Buchanan P."/>
            <person name="Buyck B."/>
            <person name="Bense V."/>
            <person name="Catcheside P."/>
            <person name="Chovatia M."/>
            <person name="Cooper J."/>
            <person name="Damon W."/>
            <person name="Desjardin D."/>
            <person name="Finy P."/>
            <person name="Geml J."/>
            <person name="Haridas S."/>
            <person name="Hughes K."/>
            <person name="Justo A."/>
            <person name="Karasinski D."/>
            <person name="Kautmanova I."/>
            <person name="Kiss B."/>
            <person name="Kocsube S."/>
            <person name="Kotiranta H."/>
            <person name="LaButti K.M."/>
            <person name="Lechner B.E."/>
            <person name="Liimatainen K."/>
            <person name="Lipzen A."/>
            <person name="Lukacs Z."/>
            <person name="Mihaltcheva S."/>
            <person name="Morgado L.N."/>
            <person name="Niskanen T."/>
            <person name="Noordeloos M.E."/>
            <person name="Ohm R.A."/>
            <person name="Ortiz-Santana B."/>
            <person name="Ovrebo C."/>
            <person name="Racz N."/>
            <person name="Riley R."/>
            <person name="Savchenko A."/>
            <person name="Shiryaev A."/>
            <person name="Soop K."/>
            <person name="Spirin V."/>
            <person name="Szebenyi C."/>
            <person name="Tomsovsky M."/>
            <person name="Tulloss R.E."/>
            <person name="Uehling J."/>
            <person name="Grigoriev I.V."/>
            <person name="Vagvolgyi C."/>
            <person name="Papp T."/>
            <person name="Martin F.M."/>
            <person name="Miettinen O."/>
            <person name="Hibbett D.S."/>
            <person name="Nagy L.G."/>
        </authorList>
    </citation>
    <scope>NUCLEOTIDE SEQUENCE [LARGE SCALE GENOMIC DNA]</scope>
    <source>
        <strain evidence="2 3">CBS 962.96</strain>
    </source>
</reference>
<sequence>MSHEVTLNYLYRLSLTNVFFCKCAGFKNRLKILNISRNIAKCYERAQEPNISILATIADERQVRKDHKRNRRGGRVQGNRRHDTNVGVDMGS</sequence>
<dbReference type="Proteomes" id="UP000297245">
    <property type="component" value="Unassembled WGS sequence"/>
</dbReference>
<organism evidence="2 3">
    <name type="scientific">Dendrothele bispora (strain CBS 962.96)</name>
    <dbReference type="NCBI Taxonomy" id="1314807"/>
    <lineage>
        <taxon>Eukaryota</taxon>
        <taxon>Fungi</taxon>
        <taxon>Dikarya</taxon>
        <taxon>Basidiomycota</taxon>
        <taxon>Agaricomycotina</taxon>
        <taxon>Agaricomycetes</taxon>
        <taxon>Agaricomycetidae</taxon>
        <taxon>Agaricales</taxon>
        <taxon>Agaricales incertae sedis</taxon>
        <taxon>Dendrothele</taxon>
    </lineage>
</organism>
<evidence type="ECO:0000256" key="1">
    <source>
        <dbReference type="SAM" id="MobiDB-lite"/>
    </source>
</evidence>
<dbReference type="AlphaFoldDB" id="A0A4S8M6U1"/>
<protein>
    <submittedName>
        <fullName evidence="2">Uncharacterized protein</fullName>
    </submittedName>
</protein>
<proteinExistence type="predicted"/>
<evidence type="ECO:0000313" key="2">
    <source>
        <dbReference type="EMBL" id="THU97840.1"/>
    </source>
</evidence>
<feature type="compositionally biased region" description="Basic residues" evidence="1">
    <location>
        <begin position="64"/>
        <end position="74"/>
    </location>
</feature>
<dbReference type="EMBL" id="ML179148">
    <property type="protein sequence ID" value="THU97840.1"/>
    <property type="molecule type" value="Genomic_DNA"/>
</dbReference>
<evidence type="ECO:0000313" key="3">
    <source>
        <dbReference type="Proteomes" id="UP000297245"/>
    </source>
</evidence>
<name>A0A4S8M6U1_DENBC</name>
<keyword evidence="3" id="KW-1185">Reference proteome</keyword>
<gene>
    <name evidence="2" type="ORF">K435DRAFT_857286</name>
</gene>
<accession>A0A4S8M6U1</accession>
<feature type="region of interest" description="Disordered" evidence="1">
    <location>
        <begin position="64"/>
        <end position="92"/>
    </location>
</feature>